<dbReference type="PANTHER" id="PTHR48475:SF2">
    <property type="entry name" value="RIBONUCLEASE H"/>
    <property type="match status" value="1"/>
</dbReference>
<organism evidence="2">
    <name type="scientific">Sesamum angustifolium</name>
    <dbReference type="NCBI Taxonomy" id="2727405"/>
    <lineage>
        <taxon>Eukaryota</taxon>
        <taxon>Viridiplantae</taxon>
        <taxon>Streptophyta</taxon>
        <taxon>Embryophyta</taxon>
        <taxon>Tracheophyta</taxon>
        <taxon>Spermatophyta</taxon>
        <taxon>Magnoliopsida</taxon>
        <taxon>eudicotyledons</taxon>
        <taxon>Gunneridae</taxon>
        <taxon>Pentapetalae</taxon>
        <taxon>asterids</taxon>
        <taxon>lamiids</taxon>
        <taxon>Lamiales</taxon>
        <taxon>Pedaliaceae</taxon>
        <taxon>Sesamum</taxon>
    </lineage>
</organism>
<comment type="caution">
    <text evidence="2">The sequence shown here is derived from an EMBL/GenBank/DDBJ whole genome shotgun (WGS) entry which is preliminary data.</text>
</comment>
<dbReference type="InterPro" id="IPR043128">
    <property type="entry name" value="Rev_trsase/Diguanyl_cyclase"/>
</dbReference>
<evidence type="ECO:0000259" key="1">
    <source>
        <dbReference type="Pfam" id="PF00078"/>
    </source>
</evidence>
<accession>A0AAW2KFP7</accession>
<dbReference type="PANTHER" id="PTHR48475">
    <property type="entry name" value="RIBONUCLEASE H"/>
    <property type="match status" value="1"/>
</dbReference>
<dbReference type="SUPFAM" id="SSF56672">
    <property type="entry name" value="DNA/RNA polymerases"/>
    <property type="match status" value="1"/>
</dbReference>
<reference evidence="2" key="1">
    <citation type="submission" date="2020-06" db="EMBL/GenBank/DDBJ databases">
        <authorList>
            <person name="Li T."/>
            <person name="Hu X."/>
            <person name="Zhang T."/>
            <person name="Song X."/>
            <person name="Zhang H."/>
            <person name="Dai N."/>
            <person name="Sheng W."/>
            <person name="Hou X."/>
            <person name="Wei L."/>
        </authorList>
    </citation>
    <scope>NUCLEOTIDE SEQUENCE</scope>
    <source>
        <strain evidence="2">G01</strain>
        <tissue evidence="2">Leaf</tissue>
    </source>
</reference>
<evidence type="ECO:0000313" key="2">
    <source>
        <dbReference type="EMBL" id="KAL0305077.1"/>
    </source>
</evidence>
<protein>
    <submittedName>
        <fullName evidence="2">Retrovirus-related Pol polyprotein from transposon.6</fullName>
    </submittedName>
</protein>
<sequence length="371" mass="42990">MFQEQLGRNMEVYVDDMLVKSRQMDQHLVDLAKTFCTLRRFHMKLHPAKCAFGVRSGKFLGYMVIEKGIKVNPEKIQAIQEMKPPPNLNEVQRLADCIAALNRFISQSAERSLPFFKALRKPRISSGMRTFQQAFRDMKAYLAQQTQLGETIYLYLAARQQTVNSVLIEEKRRTLEAHLLREQEGNEGNWLLHIDGSSTLTGSGVGVVLTSPEIDELEYALHFDFRASNNEIEYEALMQIEINWRKPLLDLGKDILSVDERETTHLKSRAARDGKLKIGVLSKVFNNVFLRLPLIPKLMGRLKSSIESWFKDQEKANATEAELETFRIHHYEQENNDSLSRANLDLIKKLQEDAYIRAERYKRRVVNAYNR</sequence>
<dbReference type="Pfam" id="PF00078">
    <property type="entry name" value="RVT_1"/>
    <property type="match status" value="1"/>
</dbReference>
<name>A0AAW2KFP7_9LAMI</name>
<dbReference type="InterPro" id="IPR000477">
    <property type="entry name" value="RT_dom"/>
</dbReference>
<gene>
    <name evidence="2" type="ORF">Sangu_3053200</name>
</gene>
<dbReference type="Gene3D" id="3.30.70.270">
    <property type="match status" value="2"/>
</dbReference>
<feature type="domain" description="Reverse transcriptase" evidence="1">
    <location>
        <begin position="6"/>
        <end position="63"/>
    </location>
</feature>
<dbReference type="EMBL" id="JACGWK010000153">
    <property type="protein sequence ID" value="KAL0305077.1"/>
    <property type="molecule type" value="Genomic_DNA"/>
</dbReference>
<dbReference type="AlphaFoldDB" id="A0AAW2KFP7"/>
<reference evidence="2" key="2">
    <citation type="journal article" date="2024" name="Plant">
        <title>Genomic evolution and insights into agronomic trait innovations of Sesamum species.</title>
        <authorList>
            <person name="Miao H."/>
            <person name="Wang L."/>
            <person name="Qu L."/>
            <person name="Liu H."/>
            <person name="Sun Y."/>
            <person name="Le M."/>
            <person name="Wang Q."/>
            <person name="Wei S."/>
            <person name="Zheng Y."/>
            <person name="Lin W."/>
            <person name="Duan Y."/>
            <person name="Cao H."/>
            <person name="Xiong S."/>
            <person name="Wang X."/>
            <person name="Wei L."/>
            <person name="Li C."/>
            <person name="Ma Q."/>
            <person name="Ju M."/>
            <person name="Zhao R."/>
            <person name="Li G."/>
            <person name="Mu C."/>
            <person name="Tian Q."/>
            <person name="Mei H."/>
            <person name="Zhang T."/>
            <person name="Gao T."/>
            <person name="Zhang H."/>
        </authorList>
    </citation>
    <scope>NUCLEOTIDE SEQUENCE</scope>
    <source>
        <strain evidence="2">G01</strain>
    </source>
</reference>
<dbReference type="InterPro" id="IPR043502">
    <property type="entry name" value="DNA/RNA_pol_sf"/>
</dbReference>
<proteinExistence type="predicted"/>